<sequence>MRSSITWEFRVSLQSWINIFFKENGIPEATDFGIDAYIGLEIATGFNPVTEIKELLSHKLFMGQSDFALTMTRNRFESIPSHFQVHAPGGIPVERTIARSAAKTYLPSKPDKYGARFYAVVGREGLEDNSVWGNGVG</sequence>
<evidence type="ECO:0000259" key="1">
    <source>
        <dbReference type="Pfam" id="PF13843"/>
    </source>
</evidence>
<proteinExistence type="predicted"/>
<keyword evidence="3" id="KW-1185">Reference proteome</keyword>
<dbReference type="PANTHER" id="PTHR46599:SF3">
    <property type="entry name" value="PIGGYBAC TRANSPOSABLE ELEMENT-DERIVED PROTEIN 4"/>
    <property type="match status" value="1"/>
</dbReference>
<organism evidence="2 3">
    <name type="scientific">Phytophthora fragariaefolia</name>
    <dbReference type="NCBI Taxonomy" id="1490495"/>
    <lineage>
        <taxon>Eukaryota</taxon>
        <taxon>Sar</taxon>
        <taxon>Stramenopiles</taxon>
        <taxon>Oomycota</taxon>
        <taxon>Peronosporomycetes</taxon>
        <taxon>Peronosporales</taxon>
        <taxon>Peronosporaceae</taxon>
        <taxon>Phytophthora</taxon>
    </lineage>
</organism>
<dbReference type="Proteomes" id="UP001165121">
    <property type="component" value="Unassembled WGS sequence"/>
</dbReference>
<dbReference type="AlphaFoldDB" id="A0A9W6X061"/>
<dbReference type="PANTHER" id="PTHR46599">
    <property type="entry name" value="PIGGYBAC TRANSPOSABLE ELEMENT-DERIVED PROTEIN 4"/>
    <property type="match status" value="1"/>
</dbReference>
<comment type="caution">
    <text evidence="2">The sequence shown here is derived from an EMBL/GenBank/DDBJ whole genome shotgun (WGS) entry which is preliminary data.</text>
</comment>
<accession>A0A9W6X061</accession>
<dbReference type="InterPro" id="IPR029526">
    <property type="entry name" value="PGBD"/>
</dbReference>
<feature type="domain" description="PiggyBac transposable element-derived protein" evidence="1">
    <location>
        <begin position="34"/>
        <end position="88"/>
    </location>
</feature>
<dbReference type="OrthoDB" id="124756at2759"/>
<name>A0A9W6X061_9STRA</name>
<evidence type="ECO:0000313" key="2">
    <source>
        <dbReference type="EMBL" id="GMF25033.1"/>
    </source>
</evidence>
<evidence type="ECO:0000313" key="3">
    <source>
        <dbReference type="Proteomes" id="UP001165121"/>
    </source>
</evidence>
<protein>
    <submittedName>
        <fullName evidence="2">Unnamed protein product</fullName>
    </submittedName>
</protein>
<gene>
    <name evidence="2" type="ORF">Pfra01_000437200</name>
</gene>
<dbReference type="Pfam" id="PF13843">
    <property type="entry name" value="DDE_Tnp_1_7"/>
    <property type="match status" value="1"/>
</dbReference>
<dbReference type="EMBL" id="BSXT01000346">
    <property type="protein sequence ID" value="GMF25033.1"/>
    <property type="molecule type" value="Genomic_DNA"/>
</dbReference>
<reference evidence="2" key="1">
    <citation type="submission" date="2023-04" db="EMBL/GenBank/DDBJ databases">
        <title>Phytophthora fragariaefolia NBRC 109709.</title>
        <authorList>
            <person name="Ichikawa N."/>
            <person name="Sato H."/>
            <person name="Tonouchi N."/>
        </authorList>
    </citation>
    <scope>NUCLEOTIDE SEQUENCE</scope>
    <source>
        <strain evidence="2">NBRC 109709</strain>
    </source>
</reference>